<reference evidence="4" key="1">
    <citation type="submission" date="2017-02" db="UniProtKB">
        <authorList>
            <consortium name="WormBaseParasite"/>
        </authorList>
    </citation>
    <scope>IDENTIFICATION</scope>
</reference>
<proteinExistence type="predicted"/>
<feature type="region of interest" description="Disordered" evidence="1">
    <location>
        <begin position="43"/>
        <end position="68"/>
    </location>
</feature>
<gene>
    <name evidence="2" type="ORF">ACOC_LOCUS6601</name>
</gene>
<name>A0A0R3PNH4_ANGCS</name>
<evidence type="ECO:0000313" key="4">
    <source>
        <dbReference type="WBParaSite" id="ACOC_0000660001-mRNA-1"/>
    </source>
</evidence>
<dbReference type="EMBL" id="UYYA01003960">
    <property type="protein sequence ID" value="VDM58186.1"/>
    <property type="molecule type" value="Genomic_DNA"/>
</dbReference>
<accession>A0A0R3PNH4</accession>
<sequence length="68" mass="7772">MFLERKLANVSAACRRRLTIDDGDRDPNGVPPWLLVLFRRASTRSSSTLTATQDPNDYKNARHRLQTT</sequence>
<dbReference type="WBParaSite" id="ACOC_0000660001-mRNA-1">
    <property type="protein sequence ID" value="ACOC_0000660001-mRNA-1"/>
    <property type="gene ID" value="ACOC_0000660001"/>
</dbReference>
<evidence type="ECO:0000313" key="3">
    <source>
        <dbReference type="Proteomes" id="UP000267027"/>
    </source>
</evidence>
<feature type="compositionally biased region" description="Low complexity" evidence="1">
    <location>
        <begin position="43"/>
        <end position="52"/>
    </location>
</feature>
<evidence type="ECO:0000256" key="1">
    <source>
        <dbReference type="SAM" id="MobiDB-lite"/>
    </source>
</evidence>
<protein>
    <submittedName>
        <fullName evidence="2 4">Uncharacterized protein</fullName>
    </submittedName>
</protein>
<dbReference type="AlphaFoldDB" id="A0A0R3PNH4"/>
<organism evidence="4">
    <name type="scientific">Angiostrongylus costaricensis</name>
    <name type="common">Nematode worm</name>
    <dbReference type="NCBI Taxonomy" id="334426"/>
    <lineage>
        <taxon>Eukaryota</taxon>
        <taxon>Metazoa</taxon>
        <taxon>Ecdysozoa</taxon>
        <taxon>Nematoda</taxon>
        <taxon>Chromadorea</taxon>
        <taxon>Rhabditida</taxon>
        <taxon>Rhabditina</taxon>
        <taxon>Rhabditomorpha</taxon>
        <taxon>Strongyloidea</taxon>
        <taxon>Metastrongylidae</taxon>
        <taxon>Angiostrongylus</taxon>
    </lineage>
</organism>
<dbReference type="Proteomes" id="UP000267027">
    <property type="component" value="Unassembled WGS sequence"/>
</dbReference>
<reference evidence="2 3" key="2">
    <citation type="submission" date="2018-11" db="EMBL/GenBank/DDBJ databases">
        <authorList>
            <consortium name="Pathogen Informatics"/>
        </authorList>
    </citation>
    <scope>NUCLEOTIDE SEQUENCE [LARGE SCALE GENOMIC DNA]</scope>
    <source>
        <strain evidence="2 3">Costa Rica</strain>
    </source>
</reference>
<evidence type="ECO:0000313" key="2">
    <source>
        <dbReference type="EMBL" id="VDM58186.1"/>
    </source>
</evidence>
<keyword evidence="3" id="KW-1185">Reference proteome</keyword>